<evidence type="ECO:0000259" key="10">
    <source>
        <dbReference type="Pfam" id="PF01035"/>
    </source>
</evidence>
<dbReference type="InterPro" id="IPR014048">
    <property type="entry name" value="MethylDNA_cys_MeTrfase_DNA-bd"/>
</dbReference>
<evidence type="ECO:0000256" key="9">
    <source>
        <dbReference type="HAMAP-Rule" id="MF_00772"/>
    </source>
</evidence>
<comment type="caution">
    <text evidence="12">The sequence shown here is derived from an EMBL/GenBank/DDBJ whole genome shotgun (WGS) entry which is preliminary data.</text>
</comment>
<dbReference type="InterPro" id="IPR036631">
    <property type="entry name" value="MGMT_N_sf"/>
</dbReference>
<dbReference type="Pfam" id="PF02870">
    <property type="entry name" value="Methyltransf_1N"/>
    <property type="match status" value="1"/>
</dbReference>
<evidence type="ECO:0000256" key="5">
    <source>
        <dbReference type="ARBA" id="ARBA00022679"/>
    </source>
</evidence>
<dbReference type="SUPFAM" id="SSF53155">
    <property type="entry name" value="Methylated DNA-protein cysteine methyltransferase domain"/>
    <property type="match status" value="1"/>
</dbReference>
<accession>A0AAE3SXI5</accession>
<dbReference type="GO" id="GO:0006307">
    <property type="term" value="P:DNA alkylation repair"/>
    <property type="evidence" value="ECO:0007669"/>
    <property type="project" value="UniProtKB-UniRule"/>
</dbReference>
<reference evidence="12" key="1">
    <citation type="submission" date="2023-01" db="EMBL/GenBank/DDBJ databases">
        <title>Xenophilus mangrovi sp. nov., isolated from soil of Mangrove nature reserve.</title>
        <authorList>
            <person name="Xu S."/>
            <person name="Liu Z."/>
            <person name="Xu Y."/>
        </authorList>
    </citation>
    <scope>NUCLEOTIDE SEQUENCE</scope>
    <source>
        <strain evidence="12">YW8</strain>
    </source>
</reference>
<evidence type="ECO:0000313" key="13">
    <source>
        <dbReference type="Proteomes" id="UP001212602"/>
    </source>
</evidence>
<dbReference type="Proteomes" id="UP001212602">
    <property type="component" value="Unassembled WGS sequence"/>
</dbReference>
<feature type="active site" description="Nucleophile; methyl group acceptor" evidence="9">
    <location>
        <position position="136"/>
    </location>
</feature>
<keyword evidence="4 9" id="KW-0489">Methyltransferase</keyword>
<dbReference type="EMBL" id="JAQIPB010000001">
    <property type="protein sequence ID" value="MDA7414979.1"/>
    <property type="molecule type" value="Genomic_DNA"/>
</dbReference>
<dbReference type="NCBIfam" id="TIGR00589">
    <property type="entry name" value="ogt"/>
    <property type="match status" value="1"/>
</dbReference>
<dbReference type="RefSeq" id="WP_271426249.1">
    <property type="nucleotide sequence ID" value="NZ_JAQIPB010000001.1"/>
</dbReference>
<dbReference type="PANTHER" id="PTHR10815">
    <property type="entry name" value="METHYLATED-DNA--PROTEIN-CYSTEINE METHYLTRANSFERASE"/>
    <property type="match status" value="1"/>
</dbReference>
<dbReference type="GO" id="GO:0005737">
    <property type="term" value="C:cytoplasm"/>
    <property type="evidence" value="ECO:0007669"/>
    <property type="project" value="UniProtKB-SubCell"/>
</dbReference>
<comment type="similarity">
    <text evidence="2 9">Belongs to the MGMT family.</text>
</comment>
<keyword evidence="13" id="KW-1185">Reference proteome</keyword>
<evidence type="ECO:0000256" key="3">
    <source>
        <dbReference type="ARBA" id="ARBA00022490"/>
    </source>
</evidence>
<feature type="domain" description="Methylated-DNA-[protein]-cysteine S-methyltransferase DNA binding" evidence="10">
    <location>
        <begin position="85"/>
        <end position="165"/>
    </location>
</feature>
<dbReference type="AlphaFoldDB" id="A0AAE3SXI5"/>
<dbReference type="InterPro" id="IPR023546">
    <property type="entry name" value="MGMT"/>
</dbReference>
<evidence type="ECO:0000256" key="8">
    <source>
        <dbReference type="ARBA" id="ARBA00049348"/>
    </source>
</evidence>
<feature type="domain" description="Methylguanine DNA methyltransferase ribonuclease-like" evidence="11">
    <location>
        <begin position="14"/>
        <end position="80"/>
    </location>
</feature>
<proteinExistence type="inferred from homology"/>
<dbReference type="CDD" id="cd06445">
    <property type="entry name" value="ATase"/>
    <property type="match status" value="1"/>
</dbReference>
<evidence type="ECO:0000256" key="4">
    <source>
        <dbReference type="ARBA" id="ARBA00022603"/>
    </source>
</evidence>
<dbReference type="InterPro" id="IPR036217">
    <property type="entry name" value="MethylDNA_cys_MeTrfase_DNAb"/>
</dbReference>
<comment type="subcellular location">
    <subcellularLocation>
        <location evidence="9">Cytoplasm</location>
    </subcellularLocation>
</comment>
<dbReference type="Pfam" id="PF01035">
    <property type="entry name" value="DNA_binding_1"/>
    <property type="match status" value="1"/>
</dbReference>
<dbReference type="InterPro" id="IPR001497">
    <property type="entry name" value="MethylDNA_cys_MeTrfase_AS"/>
</dbReference>
<dbReference type="Gene3D" id="3.30.160.70">
    <property type="entry name" value="Methylated DNA-protein cysteine methyltransferase domain"/>
    <property type="match status" value="1"/>
</dbReference>
<evidence type="ECO:0000256" key="2">
    <source>
        <dbReference type="ARBA" id="ARBA00008711"/>
    </source>
</evidence>
<dbReference type="GO" id="GO:0003908">
    <property type="term" value="F:methylated-DNA-[protein]-cysteine S-methyltransferase activity"/>
    <property type="evidence" value="ECO:0007669"/>
    <property type="project" value="UniProtKB-UniRule"/>
</dbReference>
<dbReference type="InterPro" id="IPR036388">
    <property type="entry name" value="WH-like_DNA-bd_sf"/>
</dbReference>
<comment type="catalytic activity">
    <reaction evidence="1 9">
        <text>a 4-O-methyl-thymidine in DNA + L-cysteinyl-[protein] = a thymidine in DNA + S-methyl-L-cysteinyl-[protein]</text>
        <dbReference type="Rhea" id="RHEA:53428"/>
        <dbReference type="Rhea" id="RHEA-COMP:10131"/>
        <dbReference type="Rhea" id="RHEA-COMP:10132"/>
        <dbReference type="Rhea" id="RHEA-COMP:13555"/>
        <dbReference type="Rhea" id="RHEA-COMP:13556"/>
        <dbReference type="ChEBI" id="CHEBI:29950"/>
        <dbReference type="ChEBI" id="CHEBI:82612"/>
        <dbReference type="ChEBI" id="CHEBI:137386"/>
        <dbReference type="ChEBI" id="CHEBI:137387"/>
        <dbReference type="EC" id="2.1.1.63"/>
    </reaction>
</comment>
<name>A0AAE3SXI5_9BURK</name>
<dbReference type="HAMAP" id="MF_00772">
    <property type="entry name" value="OGT"/>
    <property type="match status" value="1"/>
</dbReference>
<evidence type="ECO:0000259" key="11">
    <source>
        <dbReference type="Pfam" id="PF02870"/>
    </source>
</evidence>
<evidence type="ECO:0000256" key="6">
    <source>
        <dbReference type="ARBA" id="ARBA00022763"/>
    </source>
</evidence>
<dbReference type="SUPFAM" id="SSF46767">
    <property type="entry name" value="Methylated DNA-protein cysteine methyltransferase, C-terminal domain"/>
    <property type="match status" value="1"/>
</dbReference>
<protein>
    <recommendedName>
        <fullName evidence="9">Methylated-DNA--protein-cysteine methyltransferase</fullName>
        <ecNumber evidence="9">2.1.1.63</ecNumber>
    </recommendedName>
    <alternativeName>
        <fullName evidence="9">6-O-methylguanine-DNA methyltransferase</fullName>
        <shortName evidence="9">MGMT</shortName>
    </alternativeName>
    <alternativeName>
        <fullName evidence="9">O-6-methylguanine-DNA-alkyltransferase</fullName>
    </alternativeName>
</protein>
<dbReference type="PROSITE" id="PS00374">
    <property type="entry name" value="MGMT"/>
    <property type="match status" value="1"/>
</dbReference>
<comment type="catalytic activity">
    <reaction evidence="8 9">
        <text>a 6-O-methyl-2'-deoxyguanosine in DNA + L-cysteinyl-[protein] = S-methyl-L-cysteinyl-[protein] + a 2'-deoxyguanosine in DNA</text>
        <dbReference type="Rhea" id="RHEA:24000"/>
        <dbReference type="Rhea" id="RHEA-COMP:10131"/>
        <dbReference type="Rhea" id="RHEA-COMP:10132"/>
        <dbReference type="Rhea" id="RHEA-COMP:11367"/>
        <dbReference type="Rhea" id="RHEA-COMP:11368"/>
        <dbReference type="ChEBI" id="CHEBI:29950"/>
        <dbReference type="ChEBI" id="CHEBI:82612"/>
        <dbReference type="ChEBI" id="CHEBI:85445"/>
        <dbReference type="ChEBI" id="CHEBI:85448"/>
        <dbReference type="EC" id="2.1.1.63"/>
    </reaction>
</comment>
<evidence type="ECO:0000256" key="7">
    <source>
        <dbReference type="ARBA" id="ARBA00023204"/>
    </source>
</evidence>
<dbReference type="Gene3D" id="1.10.10.10">
    <property type="entry name" value="Winged helix-like DNA-binding domain superfamily/Winged helix DNA-binding domain"/>
    <property type="match status" value="1"/>
</dbReference>
<comment type="miscellaneous">
    <text evidence="9">This enzyme catalyzes only one turnover and therefore is not strictly catalytic. According to one definition, an enzyme is a biocatalyst that acts repeatedly and over many reaction cycles.</text>
</comment>
<comment type="function">
    <text evidence="9">Involved in the cellular defense against the biological effects of O6-methylguanine (O6-MeG) and O4-methylthymine (O4-MeT) in DNA. Repairs the methylated nucleobase in DNA by stoichiometrically transferring the methyl group to a cysteine residue in the enzyme. This is a suicide reaction: the enzyme is irreversibly inactivated.</text>
</comment>
<gene>
    <name evidence="12" type="ORF">PGB34_01255</name>
</gene>
<evidence type="ECO:0000313" key="12">
    <source>
        <dbReference type="EMBL" id="MDA7414979.1"/>
    </source>
</evidence>
<keyword evidence="6 9" id="KW-0227">DNA damage</keyword>
<keyword evidence="3 9" id="KW-0963">Cytoplasm</keyword>
<sequence>MKFRQPALLRQRRIHTPLGAVRLARTPRGLAGLWFDGQQHSPDAALWITDDGDTLLREADQQLQDYLAGRRAHFELPLDLSHGTPFQQAVWQALLGIARGQTTRYGALAAQIGLPSASRAVGAAVGRNPLSVIVPCHRVIGADGSLTGYAGGLPRKQQLLSLEGAACAALAEGSFA</sequence>
<dbReference type="InterPro" id="IPR008332">
    <property type="entry name" value="MethylG_MeTrfase_N"/>
</dbReference>
<dbReference type="GO" id="GO:0032259">
    <property type="term" value="P:methylation"/>
    <property type="evidence" value="ECO:0007669"/>
    <property type="project" value="UniProtKB-KW"/>
</dbReference>
<evidence type="ECO:0000256" key="1">
    <source>
        <dbReference type="ARBA" id="ARBA00001286"/>
    </source>
</evidence>
<keyword evidence="5 9" id="KW-0808">Transferase</keyword>
<dbReference type="FunFam" id="1.10.10.10:FF:000214">
    <property type="entry name" value="Methylated-DNA--protein-cysteine methyltransferase"/>
    <property type="match status" value="1"/>
</dbReference>
<organism evidence="12 13">
    <name type="scientific">Xenophilus arseniciresistens</name>
    <dbReference type="NCBI Taxonomy" id="1283306"/>
    <lineage>
        <taxon>Bacteria</taxon>
        <taxon>Pseudomonadati</taxon>
        <taxon>Pseudomonadota</taxon>
        <taxon>Betaproteobacteria</taxon>
        <taxon>Burkholderiales</taxon>
        <taxon>Comamonadaceae</taxon>
        <taxon>Xenophilus</taxon>
    </lineage>
</organism>
<dbReference type="EC" id="2.1.1.63" evidence="9"/>
<keyword evidence="7 9" id="KW-0234">DNA repair</keyword>
<dbReference type="PANTHER" id="PTHR10815:SF5">
    <property type="entry name" value="METHYLATED-DNA--PROTEIN-CYSTEINE METHYLTRANSFERASE"/>
    <property type="match status" value="1"/>
</dbReference>